<dbReference type="FunFam" id="3.30.70.80:FF:000003">
    <property type="entry name" value="Subtilisin-like protease SBT1.9"/>
    <property type="match status" value="1"/>
</dbReference>
<dbReference type="Gramene" id="Bo5g130460.1">
    <property type="protein sequence ID" value="Bo5g130460.1"/>
    <property type="gene ID" value="Bo5g130460"/>
</dbReference>
<dbReference type="eggNOG" id="ENOG502QTK5">
    <property type="taxonomic scope" value="Eukaryota"/>
</dbReference>
<dbReference type="Pfam" id="PF05922">
    <property type="entry name" value="Inhibitor_I9"/>
    <property type="match status" value="1"/>
</dbReference>
<evidence type="ECO:0000256" key="9">
    <source>
        <dbReference type="ARBA" id="ARBA00023180"/>
    </source>
</evidence>
<dbReference type="Gene3D" id="3.40.50.200">
    <property type="entry name" value="Peptidase S8/S53 domain"/>
    <property type="match status" value="1"/>
</dbReference>
<dbReference type="Pfam" id="PF00082">
    <property type="entry name" value="Peptidase_S8"/>
    <property type="match status" value="1"/>
</dbReference>
<evidence type="ECO:0000259" key="13">
    <source>
        <dbReference type="Pfam" id="PF00082"/>
    </source>
</evidence>
<protein>
    <recommendedName>
        <fullName evidence="19">Subtilisin-like protease</fullName>
    </recommendedName>
</protein>
<proteinExistence type="inferred from homology"/>
<dbReference type="SUPFAM" id="SSF52025">
    <property type="entry name" value="PA domain"/>
    <property type="match status" value="1"/>
</dbReference>
<dbReference type="CDD" id="cd02120">
    <property type="entry name" value="PA_subtilisin_like"/>
    <property type="match status" value="1"/>
</dbReference>
<dbReference type="PANTHER" id="PTHR10795">
    <property type="entry name" value="PROPROTEIN CONVERTASE SUBTILISIN/KEXIN"/>
    <property type="match status" value="1"/>
</dbReference>
<dbReference type="InterPro" id="IPR000209">
    <property type="entry name" value="Peptidase_S8/S53_dom"/>
</dbReference>
<dbReference type="PROSITE" id="PS51892">
    <property type="entry name" value="SUBTILASE"/>
    <property type="match status" value="1"/>
</dbReference>
<dbReference type="InterPro" id="IPR034197">
    <property type="entry name" value="Peptidases_S8_3"/>
</dbReference>
<dbReference type="Gene3D" id="3.30.70.80">
    <property type="entry name" value="Peptidase S8 propeptide/proteinase inhibitor I9"/>
    <property type="match status" value="1"/>
</dbReference>
<dbReference type="AlphaFoldDB" id="A0A0D3CKA7"/>
<evidence type="ECO:0000256" key="4">
    <source>
        <dbReference type="ARBA" id="ARBA00022670"/>
    </source>
</evidence>
<dbReference type="PROSITE" id="PS00138">
    <property type="entry name" value="SUBTILASE_SER"/>
    <property type="match status" value="1"/>
</dbReference>
<reference evidence="17 18" key="1">
    <citation type="journal article" date="2014" name="Genome Biol.">
        <title>Transcriptome and methylome profiling reveals relics of genome dominance in the mesopolyploid Brassica oleracea.</title>
        <authorList>
            <person name="Parkin I.A."/>
            <person name="Koh C."/>
            <person name="Tang H."/>
            <person name="Robinson S.J."/>
            <person name="Kagale S."/>
            <person name="Clarke W.E."/>
            <person name="Town C.D."/>
            <person name="Nixon J."/>
            <person name="Krishnakumar V."/>
            <person name="Bidwell S.L."/>
            <person name="Denoeud F."/>
            <person name="Belcram H."/>
            <person name="Links M.G."/>
            <person name="Just J."/>
            <person name="Clarke C."/>
            <person name="Bender T."/>
            <person name="Huebert T."/>
            <person name="Mason A.S."/>
            <person name="Pires J.C."/>
            <person name="Barker G."/>
            <person name="Moore J."/>
            <person name="Walley P.G."/>
            <person name="Manoli S."/>
            <person name="Batley J."/>
            <person name="Edwards D."/>
            <person name="Nelson M.N."/>
            <person name="Wang X."/>
            <person name="Paterson A.H."/>
            <person name="King G."/>
            <person name="Bancroft I."/>
            <person name="Chalhoub B."/>
            <person name="Sharpe A.G."/>
        </authorList>
    </citation>
    <scope>NUCLEOTIDE SEQUENCE</scope>
    <source>
        <strain evidence="17 18">cv. TO1000</strain>
    </source>
</reference>
<feature type="active site" description="Charge relay system" evidence="10 11">
    <location>
        <position position="132"/>
    </location>
</feature>
<dbReference type="Pfam" id="PF02225">
    <property type="entry name" value="PA"/>
    <property type="match status" value="1"/>
</dbReference>
<dbReference type="Gene3D" id="3.50.30.30">
    <property type="match status" value="1"/>
</dbReference>
<dbReference type="InterPro" id="IPR010259">
    <property type="entry name" value="S8pro/Inhibitor_I9"/>
</dbReference>
<dbReference type="InterPro" id="IPR036852">
    <property type="entry name" value="Peptidase_S8/S53_dom_sf"/>
</dbReference>
<keyword evidence="18" id="KW-1185">Reference proteome</keyword>
<dbReference type="Proteomes" id="UP000032141">
    <property type="component" value="Chromosome C5"/>
</dbReference>
<evidence type="ECO:0000256" key="6">
    <source>
        <dbReference type="ARBA" id="ARBA00022801"/>
    </source>
</evidence>
<keyword evidence="5 12" id="KW-0732">Signal</keyword>
<evidence type="ECO:0000256" key="10">
    <source>
        <dbReference type="PIRSR" id="PIRSR615500-1"/>
    </source>
</evidence>
<dbReference type="FunFam" id="3.50.30.30:FF:000005">
    <property type="entry name" value="subtilisin-like protease SBT1.5"/>
    <property type="match status" value="1"/>
</dbReference>
<keyword evidence="9" id="KW-0325">Glycoprotein</keyword>
<dbReference type="SUPFAM" id="SSF52743">
    <property type="entry name" value="Subtilisin-like"/>
    <property type="match status" value="1"/>
</dbReference>
<dbReference type="Gene3D" id="2.60.40.2310">
    <property type="match status" value="1"/>
</dbReference>
<evidence type="ECO:0000313" key="17">
    <source>
        <dbReference type="EnsemblPlants" id="Bo5g130460.1"/>
    </source>
</evidence>
<dbReference type="HOGENOM" id="CLU_000625_4_6_1"/>
<dbReference type="OrthoDB" id="206201at2759"/>
<sequence length="770" mass="81959">MAFIFFLFLLTLFSPSSSNDLNSLTYIVHVDHEAKPSIFPTHRHWYTSSLTSTSSSIIHTYDTVFHGFSARLTAQEATQLLDHPNVISVIPEQVRHLHTTRSPEFLGLRSTDKAGLLEESDFGSDLVIGVIDTGIWPERPSFDDRGLGPVPTKWKGQCVPSQDFPETACNRKLVGAKFFCGGYEATNGKMNETTEFRSPRDSDGHGTHTASISAGRYVFPASTLGYARGVASGMAPKARLAAYKVCWNSGCYDSDILAAFDAAVADGVDVVSLSVGGVVVPYYLDAIAIGAFGAIDRGIFVSASAGNGGPGALTVTNVAPWMTTVGAGTIDRDFPANVKLGNGKTIPGVSVYGGPDLDPSKMYPLVYGGSLLGGDGYSSSLCIEGSLDPSLVKGKIVLCDRGINSRATKGEIVRKNGGVGMIIANGVFDGEGLVADCHVLPATSVGASGGDEIRRYISETAKSRSSKQPTATIVFKGTRLGIRPAPVVASFSARGPNPETPEIIKPDVIAPGLNILAAWPDKIGPSGVPTDNRRTAFNILSGTSMACPHVSGLAALLKAAHPDWSPAAIRSALMTTAYTVDNRDVQMLDESTGNASSVMDYGSGHVHPTKAMDPGLVYDITSYDYINFLCNSNYTGTNIVTITRRKADCDGARRAGHVGNLNYPSFSVVFQQYGESKLSTHFIRTVTNVGDSDSVYEVKIRPPRGTTVTVEPKKLSFRRVGQKLSFVVRVTTTEVKLSPGATSVETGHIVWSDGKRNVTSPLVVTLQQPL</sequence>
<evidence type="ECO:0000256" key="8">
    <source>
        <dbReference type="ARBA" id="ARBA00023145"/>
    </source>
</evidence>
<evidence type="ECO:0008006" key="19">
    <source>
        <dbReference type="Google" id="ProtNLM"/>
    </source>
</evidence>
<feature type="domain" description="PA" evidence="14">
    <location>
        <begin position="363"/>
        <end position="453"/>
    </location>
</feature>
<dbReference type="FunFam" id="2.60.40.2310:FF:000001">
    <property type="entry name" value="Subtilisin-like protease SBT1.5"/>
    <property type="match status" value="1"/>
</dbReference>
<name>A0A0D3CKA7_BRAOL</name>
<dbReference type="OMA" id="DFPETAC"/>
<evidence type="ECO:0000259" key="15">
    <source>
        <dbReference type="Pfam" id="PF05922"/>
    </source>
</evidence>
<comment type="subcellular location">
    <subcellularLocation>
        <location evidence="1">Secreted</location>
    </subcellularLocation>
</comment>
<feature type="chain" id="PRO_5002258859" description="Subtilisin-like protease" evidence="12">
    <location>
        <begin position="19"/>
        <end position="770"/>
    </location>
</feature>
<evidence type="ECO:0000256" key="12">
    <source>
        <dbReference type="SAM" id="SignalP"/>
    </source>
</evidence>
<evidence type="ECO:0000256" key="7">
    <source>
        <dbReference type="ARBA" id="ARBA00022825"/>
    </source>
</evidence>
<dbReference type="InterPro" id="IPR003137">
    <property type="entry name" value="PA_domain"/>
</dbReference>
<dbReference type="EnsemblPlants" id="Bo5g130460.1">
    <property type="protein sequence ID" value="Bo5g130460.1"/>
    <property type="gene ID" value="Bo5g130460"/>
</dbReference>
<dbReference type="SUPFAM" id="SSF54897">
    <property type="entry name" value="Protease propeptides/inhibitors"/>
    <property type="match status" value="1"/>
</dbReference>
<evidence type="ECO:0000256" key="3">
    <source>
        <dbReference type="ARBA" id="ARBA00022525"/>
    </source>
</evidence>
<dbReference type="Pfam" id="PF17766">
    <property type="entry name" value="fn3_6"/>
    <property type="match status" value="1"/>
</dbReference>
<dbReference type="STRING" id="109376.A0A0D3CKA7"/>
<dbReference type="InterPro" id="IPR041469">
    <property type="entry name" value="Subtilisin-like_FN3"/>
</dbReference>
<keyword evidence="7 11" id="KW-0720">Serine protease</keyword>
<dbReference type="CDD" id="cd04852">
    <property type="entry name" value="Peptidases_S8_3"/>
    <property type="match status" value="1"/>
</dbReference>
<dbReference type="PRINTS" id="PR00723">
    <property type="entry name" value="SUBTILISIN"/>
</dbReference>
<dbReference type="RefSeq" id="XP_013586274.1">
    <property type="nucleotide sequence ID" value="XM_013730820.1"/>
</dbReference>
<evidence type="ECO:0000259" key="14">
    <source>
        <dbReference type="Pfam" id="PF02225"/>
    </source>
</evidence>
<dbReference type="InterPro" id="IPR023828">
    <property type="entry name" value="Peptidase_S8_Ser-AS"/>
</dbReference>
<dbReference type="GO" id="GO:0048731">
    <property type="term" value="P:system development"/>
    <property type="evidence" value="ECO:0007669"/>
    <property type="project" value="UniProtKB-ARBA"/>
</dbReference>
<evidence type="ECO:0000256" key="1">
    <source>
        <dbReference type="ARBA" id="ARBA00004613"/>
    </source>
</evidence>
<comment type="similarity">
    <text evidence="2 11">Belongs to the peptidase S8 family.</text>
</comment>
<keyword evidence="6 11" id="KW-0378">Hydrolase</keyword>
<evidence type="ECO:0000256" key="11">
    <source>
        <dbReference type="PROSITE-ProRule" id="PRU01240"/>
    </source>
</evidence>
<dbReference type="KEGG" id="boe:106295048"/>
<feature type="active site" description="Charge relay system" evidence="10 11">
    <location>
        <position position="544"/>
    </location>
</feature>
<reference evidence="17" key="2">
    <citation type="submission" date="2015-03" db="UniProtKB">
        <authorList>
            <consortium name="EnsemblPlants"/>
        </authorList>
    </citation>
    <scope>IDENTIFICATION</scope>
</reference>
<dbReference type="MEROPS" id="S08.A44"/>
<evidence type="ECO:0000313" key="18">
    <source>
        <dbReference type="Proteomes" id="UP000032141"/>
    </source>
</evidence>
<feature type="domain" description="Subtilisin-like protease fibronectin type-III" evidence="16">
    <location>
        <begin position="660"/>
        <end position="764"/>
    </location>
</feature>
<dbReference type="GO" id="GO:0005576">
    <property type="term" value="C:extracellular region"/>
    <property type="evidence" value="ECO:0007669"/>
    <property type="project" value="UniProtKB-SubCell"/>
</dbReference>
<dbReference type="InterPro" id="IPR037045">
    <property type="entry name" value="S8pro/Inhibitor_I9_sf"/>
</dbReference>
<dbReference type="InterPro" id="IPR015500">
    <property type="entry name" value="Peptidase_S8_subtilisin-rel"/>
</dbReference>
<feature type="signal peptide" evidence="12">
    <location>
        <begin position="1"/>
        <end position="18"/>
    </location>
</feature>
<evidence type="ECO:0000256" key="2">
    <source>
        <dbReference type="ARBA" id="ARBA00011073"/>
    </source>
</evidence>
<feature type="domain" description="Inhibitor I9" evidence="15">
    <location>
        <begin position="25"/>
        <end position="98"/>
    </location>
</feature>
<feature type="active site" description="Charge relay system" evidence="10 11">
    <location>
        <position position="205"/>
    </location>
</feature>
<dbReference type="FunFam" id="3.40.50.200:FF:000006">
    <property type="entry name" value="Subtilisin-like protease SBT1.5"/>
    <property type="match status" value="1"/>
</dbReference>
<keyword evidence="3" id="KW-0964">Secreted</keyword>
<dbReference type="GO" id="GO:0006508">
    <property type="term" value="P:proteolysis"/>
    <property type="evidence" value="ECO:0007669"/>
    <property type="project" value="UniProtKB-KW"/>
</dbReference>
<dbReference type="GO" id="GO:0004252">
    <property type="term" value="F:serine-type endopeptidase activity"/>
    <property type="evidence" value="ECO:0007669"/>
    <property type="project" value="UniProtKB-UniRule"/>
</dbReference>
<evidence type="ECO:0000259" key="16">
    <source>
        <dbReference type="Pfam" id="PF17766"/>
    </source>
</evidence>
<keyword evidence="4 11" id="KW-0645">Protease</keyword>
<dbReference type="InterPro" id="IPR045051">
    <property type="entry name" value="SBT"/>
</dbReference>
<dbReference type="InterPro" id="IPR046450">
    <property type="entry name" value="PA_dom_sf"/>
</dbReference>
<keyword evidence="8" id="KW-0865">Zymogen</keyword>
<dbReference type="GeneID" id="106295048"/>
<feature type="domain" description="Peptidase S8/S53" evidence="13">
    <location>
        <begin position="123"/>
        <end position="593"/>
    </location>
</feature>
<evidence type="ECO:0000256" key="5">
    <source>
        <dbReference type="ARBA" id="ARBA00022729"/>
    </source>
</evidence>
<organism evidence="17 18">
    <name type="scientific">Brassica oleracea var. oleracea</name>
    <dbReference type="NCBI Taxonomy" id="109376"/>
    <lineage>
        <taxon>Eukaryota</taxon>
        <taxon>Viridiplantae</taxon>
        <taxon>Streptophyta</taxon>
        <taxon>Embryophyta</taxon>
        <taxon>Tracheophyta</taxon>
        <taxon>Spermatophyta</taxon>
        <taxon>Magnoliopsida</taxon>
        <taxon>eudicotyledons</taxon>
        <taxon>Gunneridae</taxon>
        <taxon>Pentapetalae</taxon>
        <taxon>rosids</taxon>
        <taxon>malvids</taxon>
        <taxon>Brassicales</taxon>
        <taxon>Brassicaceae</taxon>
        <taxon>Brassiceae</taxon>
        <taxon>Brassica</taxon>
    </lineage>
</organism>
<accession>A0A0D3CKA7</accession>